<name>J9GXF6_9ZZZZ</name>
<evidence type="ECO:0000313" key="1">
    <source>
        <dbReference type="EMBL" id="EJX07778.1"/>
    </source>
</evidence>
<protein>
    <submittedName>
        <fullName evidence="1">Uncharacterized protein</fullName>
    </submittedName>
</protein>
<comment type="caution">
    <text evidence="1">The sequence shown here is derived from an EMBL/GenBank/DDBJ whole genome shotgun (WGS) entry which is preliminary data.</text>
</comment>
<organism evidence="1">
    <name type="scientific">gut metagenome</name>
    <dbReference type="NCBI Taxonomy" id="749906"/>
    <lineage>
        <taxon>unclassified sequences</taxon>
        <taxon>metagenomes</taxon>
        <taxon>organismal metagenomes</taxon>
    </lineage>
</organism>
<dbReference type="EMBL" id="AMCI01000791">
    <property type="protein sequence ID" value="EJX07778.1"/>
    <property type="molecule type" value="Genomic_DNA"/>
</dbReference>
<accession>J9GXF6</accession>
<sequence>MANIEKPATGTSLGFSFNANNGVSPKNNRFTINADKTLYFNGERLGMNDLETDYLKRKLNEENAAKASVVVEVFNGPTPVSMLDKDSLPAQLTVRVTTKFNGTPVDSNSSGGGTFTIGGKSASFTKKQTGVYECVIYKGEPGSSTPQKVYYNGTFTVMATCYPNSITKTGSKTVAAYHKIRFGVSALAELTTTSTSQDAMAGFTTRGPQSGAGGTYDFTFTDNTYAYVMVPTDVSLPNSLTGSEPQGVEGPLPVPFKKMNDFVWNGVTYKQFRIASPQKASTHKIVFK</sequence>
<dbReference type="AlphaFoldDB" id="J9GXF6"/>
<proteinExistence type="predicted"/>
<gene>
    <name evidence="1" type="ORF">EVA_04113</name>
</gene>
<reference evidence="1" key="1">
    <citation type="journal article" date="2012" name="PLoS ONE">
        <title>Gene sets for utilization of primary and secondary nutrition supplies in the distal gut of endangered iberian lynx.</title>
        <authorList>
            <person name="Alcaide M."/>
            <person name="Messina E."/>
            <person name="Richter M."/>
            <person name="Bargiela R."/>
            <person name="Peplies J."/>
            <person name="Huws S.A."/>
            <person name="Newbold C.J."/>
            <person name="Golyshin P.N."/>
            <person name="Simon M.A."/>
            <person name="Lopez G."/>
            <person name="Yakimov M.M."/>
            <person name="Ferrer M."/>
        </authorList>
    </citation>
    <scope>NUCLEOTIDE SEQUENCE</scope>
</reference>